<keyword evidence="1" id="KW-1133">Transmembrane helix</keyword>
<sequence length="148" mass="16276">MLRLNTKKILPVVFIALGALFMGVSLSQLGFWVDGPGPGFFPSIISAVMMVMGVVTFFLTLKDDTKAKFLKEELLVIYAGIGIFAGTFVIGFVPTILVYLFLWLRVFEKISWKVSAVIVAIAMLITMGVFGTWLGIQFPMGLLENFVG</sequence>
<evidence type="ECO:0000259" key="2">
    <source>
        <dbReference type="Pfam" id="PF07331"/>
    </source>
</evidence>
<evidence type="ECO:0000313" key="4">
    <source>
        <dbReference type="Proteomes" id="UP000181899"/>
    </source>
</evidence>
<protein>
    <submittedName>
        <fullName evidence="3">Tripartite tricarboxylate transporter TctB family protein</fullName>
    </submittedName>
</protein>
<feature type="domain" description="DUF1468" evidence="2">
    <location>
        <begin position="10"/>
        <end position="139"/>
    </location>
</feature>
<dbReference type="RefSeq" id="WP_074911944.1">
    <property type="nucleotide sequence ID" value="NZ_FOVK01000004.1"/>
</dbReference>
<feature type="transmembrane region" description="Helical" evidence="1">
    <location>
        <begin position="114"/>
        <end position="136"/>
    </location>
</feature>
<feature type="transmembrane region" description="Helical" evidence="1">
    <location>
        <begin position="12"/>
        <end position="33"/>
    </location>
</feature>
<evidence type="ECO:0000256" key="1">
    <source>
        <dbReference type="SAM" id="Phobius"/>
    </source>
</evidence>
<reference evidence="3 4" key="1">
    <citation type="submission" date="2016-10" db="EMBL/GenBank/DDBJ databases">
        <authorList>
            <person name="de Groot N.N."/>
        </authorList>
    </citation>
    <scope>NUCLEOTIDE SEQUENCE [LARGE SCALE GENOMIC DNA]</scope>
    <source>
        <strain evidence="3 4">ML2</strain>
    </source>
</reference>
<organism evidence="3 4">
    <name type="scientific">Proteiniclasticum ruminis</name>
    <dbReference type="NCBI Taxonomy" id="398199"/>
    <lineage>
        <taxon>Bacteria</taxon>
        <taxon>Bacillati</taxon>
        <taxon>Bacillota</taxon>
        <taxon>Clostridia</taxon>
        <taxon>Eubacteriales</taxon>
        <taxon>Clostridiaceae</taxon>
        <taxon>Proteiniclasticum</taxon>
    </lineage>
</organism>
<accession>A0A1I5BH25</accession>
<keyword evidence="1" id="KW-0812">Transmembrane</keyword>
<dbReference type="InterPro" id="IPR009936">
    <property type="entry name" value="DUF1468"/>
</dbReference>
<evidence type="ECO:0000313" key="3">
    <source>
        <dbReference type="EMBL" id="SFN73956.1"/>
    </source>
</evidence>
<dbReference type="Proteomes" id="UP000181899">
    <property type="component" value="Unassembled WGS sequence"/>
</dbReference>
<feature type="transmembrane region" description="Helical" evidence="1">
    <location>
        <begin position="73"/>
        <end position="102"/>
    </location>
</feature>
<dbReference type="OrthoDB" id="369902at2"/>
<dbReference type="AlphaFoldDB" id="A0A1I5BH25"/>
<keyword evidence="1" id="KW-0472">Membrane</keyword>
<dbReference type="Pfam" id="PF07331">
    <property type="entry name" value="TctB"/>
    <property type="match status" value="1"/>
</dbReference>
<proteinExistence type="predicted"/>
<gene>
    <name evidence="3" type="ORF">SAMN04488695_104207</name>
</gene>
<dbReference type="EMBL" id="FOVK01000004">
    <property type="protein sequence ID" value="SFN73956.1"/>
    <property type="molecule type" value="Genomic_DNA"/>
</dbReference>
<name>A0A1I5BH25_9CLOT</name>
<keyword evidence="4" id="KW-1185">Reference proteome</keyword>
<feature type="transmembrane region" description="Helical" evidence="1">
    <location>
        <begin position="39"/>
        <end position="61"/>
    </location>
</feature>